<keyword evidence="1" id="KW-0812">Transmembrane</keyword>
<name>A0ABY8CJV7_9ARCH</name>
<dbReference type="EMBL" id="CP104395">
    <property type="protein sequence ID" value="WEL19971.1"/>
    <property type="molecule type" value="Genomic_DNA"/>
</dbReference>
<organism evidence="2 3">
    <name type="scientific">Candidatus Nanohalococcus occultus</name>
    <dbReference type="NCBI Taxonomy" id="2978047"/>
    <lineage>
        <taxon>Archaea</taxon>
        <taxon>Candidatus Nanohalarchaeota</taxon>
        <taxon>Candidatus Nanohalarchaeota incertae sedis</taxon>
        <taxon>Candidatus Nanohalococcus</taxon>
    </lineage>
</organism>
<dbReference type="InterPro" id="IPR013783">
    <property type="entry name" value="Ig-like_fold"/>
</dbReference>
<dbReference type="GeneID" id="90590415"/>
<evidence type="ECO:0000313" key="2">
    <source>
        <dbReference type="EMBL" id="WEL19971.1"/>
    </source>
</evidence>
<evidence type="ECO:0000313" key="3">
    <source>
        <dbReference type="Proteomes" id="UP001218034"/>
    </source>
</evidence>
<feature type="transmembrane region" description="Helical" evidence="1">
    <location>
        <begin position="379"/>
        <end position="397"/>
    </location>
</feature>
<dbReference type="RefSeq" id="WP_347721800.1">
    <property type="nucleotide sequence ID" value="NZ_CP104395.1"/>
</dbReference>
<proteinExistence type="predicted"/>
<dbReference type="Gene3D" id="2.60.40.10">
    <property type="entry name" value="Immunoglobulins"/>
    <property type="match status" value="2"/>
</dbReference>
<gene>
    <name evidence="2" type="ORF">SVXNc_0977</name>
</gene>
<dbReference type="PANTHER" id="PTHR35902:SF3">
    <property type="entry name" value="NPCBM-ASSOCIATED, NEW3 DOMAIN OF ALPHA-GALACTOSIDASE"/>
    <property type="match status" value="1"/>
</dbReference>
<protein>
    <submittedName>
        <fullName evidence="2">S-layer domain</fullName>
    </submittedName>
</protein>
<sequence length="402" mass="44106">MKTDTMNKLSLITFTTLILVSMAGAQPSTSIDIELKSTEPTPLQTSEYADIWLEVENEGTVAADNVDITFQENYPFSIDRGDRVNWSIDEIVPGETYQLHLQTKVDENAVQGENTLDFTVETSSTRIEEKVPVEVRSDRNVLSVENVEFPGKVAPGTENEMRLVVGNLADSQLKNIQVKLDVSSENLPFATAESSTKNIEKIEAGDSTSFNYSVAIDENAENGVYKLPVSMTFENEAGTEFEQSTFTGINIGGTPEIDAGLDLDEPLEDGRQEVTLRLVNKGHGSADFVTVELNETDQLEVIGSKEVYIGSMDSDDFQTASFDIYVDTEQESVDAPLEIPVQVSYSDQNGDVSNSQTVQAEVYSQAELQRYGSGSGNRLLPAAVVGIIVLGAGIYYWRKKRS</sequence>
<keyword evidence="1" id="KW-1133">Transmembrane helix</keyword>
<accession>A0ABY8CJV7</accession>
<keyword evidence="1" id="KW-0472">Membrane</keyword>
<dbReference type="Proteomes" id="UP001218034">
    <property type="component" value="Chromosome"/>
</dbReference>
<evidence type="ECO:0000256" key="1">
    <source>
        <dbReference type="SAM" id="Phobius"/>
    </source>
</evidence>
<dbReference type="PANTHER" id="PTHR35902">
    <property type="entry name" value="S-LAYER DOMAIN-LIKE PROTEIN-RELATED"/>
    <property type="match status" value="1"/>
</dbReference>
<keyword evidence="3" id="KW-1185">Reference proteome</keyword>
<reference evidence="2 3" key="1">
    <citation type="submission" date="2022-09" db="EMBL/GenBank/DDBJ databases">
        <title>Xylan utilization by haloarchaea-nanohaloarchaea associations.</title>
        <authorList>
            <person name="Yakimov M."/>
        </authorList>
    </citation>
    <scope>NUCLEOTIDE SEQUENCE [LARGE SCALE GENOMIC DNA]</scope>
    <source>
        <strain evidence="2 3">SVXNc</strain>
    </source>
</reference>